<sequence>MANNPRNLLLGAAGVGACLYLFTNNIFSTPGTKQIEDRFSAGGGSDTHTPAQATPRGRPEMTQGAAGSRGVDSKYFKENYASQLDDSGPVAKKLHESNYGQGKGK</sequence>
<dbReference type="Proteomes" id="UP000799772">
    <property type="component" value="Unassembled WGS sequence"/>
</dbReference>
<evidence type="ECO:0000313" key="3">
    <source>
        <dbReference type="Proteomes" id="UP000799772"/>
    </source>
</evidence>
<feature type="region of interest" description="Disordered" evidence="1">
    <location>
        <begin position="34"/>
        <end position="72"/>
    </location>
</feature>
<gene>
    <name evidence="2" type="ORF">NA57DRAFT_80578</name>
</gene>
<comment type="caution">
    <text evidence="2">The sequence shown here is derived from an EMBL/GenBank/DDBJ whole genome shotgun (WGS) entry which is preliminary data.</text>
</comment>
<keyword evidence="3" id="KW-1185">Reference proteome</keyword>
<evidence type="ECO:0000313" key="2">
    <source>
        <dbReference type="EMBL" id="KAF2094161.1"/>
    </source>
</evidence>
<evidence type="ECO:0000256" key="1">
    <source>
        <dbReference type="SAM" id="MobiDB-lite"/>
    </source>
</evidence>
<dbReference type="PROSITE" id="PS51257">
    <property type="entry name" value="PROKAR_LIPOPROTEIN"/>
    <property type="match status" value="1"/>
</dbReference>
<proteinExistence type="predicted"/>
<organism evidence="2 3">
    <name type="scientific">Rhizodiscina lignyota</name>
    <dbReference type="NCBI Taxonomy" id="1504668"/>
    <lineage>
        <taxon>Eukaryota</taxon>
        <taxon>Fungi</taxon>
        <taxon>Dikarya</taxon>
        <taxon>Ascomycota</taxon>
        <taxon>Pezizomycotina</taxon>
        <taxon>Dothideomycetes</taxon>
        <taxon>Pleosporomycetidae</taxon>
        <taxon>Aulographales</taxon>
        <taxon>Rhizodiscinaceae</taxon>
        <taxon>Rhizodiscina</taxon>
    </lineage>
</organism>
<name>A0A9P4I336_9PEZI</name>
<dbReference type="EMBL" id="ML978135">
    <property type="protein sequence ID" value="KAF2094161.1"/>
    <property type="molecule type" value="Genomic_DNA"/>
</dbReference>
<dbReference type="AlphaFoldDB" id="A0A9P4I336"/>
<accession>A0A9P4I336</accession>
<dbReference type="OrthoDB" id="5373857at2759"/>
<reference evidence="2" key="1">
    <citation type="journal article" date="2020" name="Stud. Mycol.">
        <title>101 Dothideomycetes genomes: a test case for predicting lifestyles and emergence of pathogens.</title>
        <authorList>
            <person name="Haridas S."/>
            <person name="Albert R."/>
            <person name="Binder M."/>
            <person name="Bloem J."/>
            <person name="Labutti K."/>
            <person name="Salamov A."/>
            <person name="Andreopoulos B."/>
            <person name="Baker S."/>
            <person name="Barry K."/>
            <person name="Bills G."/>
            <person name="Bluhm B."/>
            <person name="Cannon C."/>
            <person name="Castanera R."/>
            <person name="Culley D."/>
            <person name="Daum C."/>
            <person name="Ezra D."/>
            <person name="Gonzalez J."/>
            <person name="Henrissat B."/>
            <person name="Kuo A."/>
            <person name="Liang C."/>
            <person name="Lipzen A."/>
            <person name="Lutzoni F."/>
            <person name="Magnuson J."/>
            <person name="Mondo S."/>
            <person name="Nolan M."/>
            <person name="Ohm R."/>
            <person name="Pangilinan J."/>
            <person name="Park H.-J."/>
            <person name="Ramirez L."/>
            <person name="Alfaro M."/>
            <person name="Sun H."/>
            <person name="Tritt A."/>
            <person name="Yoshinaga Y."/>
            <person name="Zwiers L.-H."/>
            <person name="Turgeon B."/>
            <person name="Goodwin S."/>
            <person name="Spatafora J."/>
            <person name="Crous P."/>
            <person name="Grigoriev I."/>
        </authorList>
    </citation>
    <scope>NUCLEOTIDE SEQUENCE</scope>
    <source>
        <strain evidence="2">CBS 133067</strain>
    </source>
</reference>
<feature type="region of interest" description="Disordered" evidence="1">
    <location>
        <begin position="86"/>
        <end position="105"/>
    </location>
</feature>
<protein>
    <submittedName>
        <fullName evidence="2">Uncharacterized protein</fullName>
    </submittedName>
</protein>